<name>A0ABN9HWW6_9NEOB</name>
<reference evidence="1" key="1">
    <citation type="submission" date="2023-05" db="EMBL/GenBank/DDBJ databases">
        <authorList>
            <person name="Stuckert A."/>
        </authorList>
    </citation>
    <scope>NUCLEOTIDE SEQUENCE</scope>
</reference>
<keyword evidence="2" id="KW-1185">Reference proteome</keyword>
<organism evidence="1 2">
    <name type="scientific">Staurois parvus</name>
    <dbReference type="NCBI Taxonomy" id="386267"/>
    <lineage>
        <taxon>Eukaryota</taxon>
        <taxon>Metazoa</taxon>
        <taxon>Chordata</taxon>
        <taxon>Craniata</taxon>
        <taxon>Vertebrata</taxon>
        <taxon>Euteleostomi</taxon>
        <taxon>Amphibia</taxon>
        <taxon>Batrachia</taxon>
        <taxon>Anura</taxon>
        <taxon>Neobatrachia</taxon>
        <taxon>Ranoidea</taxon>
        <taxon>Ranidae</taxon>
        <taxon>Staurois</taxon>
    </lineage>
</organism>
<dbReference type="EMBL" id="CATNWA010021965">
    <property type="protein sequence ID" value="CAI9624646.1"/>
    <property type="molecule type" value="Genomic_DNA"/>
</dbReference>
<evidence type="ECO:0000313" key="1">
    <source>
        <dbReference type="EMBL" id="CAI9624646.1"/>
    </source>
</evidence>
<comment type="caution">
    <text evidence="1">The sequence shown here is derived from an EMBL/GenBank/DDBJ whole genome shotgun (WGS) entry which is preliminary data.</text>
</comment>
<feature type="non-terminal residue" evidence="1">
    <location>
        <position position="50"/>
    </location>
</feature>
<proteinExistence type="predicted"/>
<sequence length="50" mass="5767">MAAGPVAGYWLERHNNLASRKCMDMAFIRKFMGGARSSRFKRNQGTRQVY</sequence>
<accession>A0ABN9HWW6</accession>
<evidence type="ECO:0000313" key="2">
    <source>
        <dbReference type="Proteomes" id="UP001162483"/>
    </source>
</evidence>
<protein>
    <submittedName>
        <fullName evidence="1">Uncharacterized protein</fullName>
    </submittedName>
</protein>
<dbReference type="Proteomes" id="UP001162483">
    <property type="component" value="Unassembled WGS sequence"/>
</dbReference>
<gene>
    <name evidence="1" type="ORF">SPARVUS_LOCUS16733185</name>
</gene>